<name>A0A8K0KCF8_LADFU</name>
<reference evidence="5" key="1">
    <citation type="submission" date="2013-04" db="EMBL/GenBank/DDBJ databases">
        <authorList>
            <person name="Qu J."/>
            <person name="Murali S.C."/>
            <person name="Bandaranaike D."/>
            <person name="Bellair M."/>
            <person name="Blankenburg K."/>
            <person name="Chao H."/>
            <person name="Dinh H."/>
            <person name="Doddapaneni H."/>
            <person name="Downs B."/>
            <person name="Dugan-Rocha S."/>
            <person name="Elkadiri S."/>
            <person name="Gnanaolivu R.D."/>
            <person name="Hernandez B."/>
            <person name="Javaid M."/>
            <person name="Jayaseelan J.C."/>
            <person name="Lee S."/>
            <person name="Li M."/>
            <person name="Ming W."/>
            <person name="Munidasa M."/>
            <person name="Muniz J."/>
            <person name="Nguyen L."/>
            <person name="Ongeri F."/>
            <person name="Osuji N."/>
            <person name="Pu L.-L."/>
            <person name="Puazo M."/>
            <person name="Qu C."/>
            <person name="Quiroz J."/>
            <person name="Raj R."/>
            <person name="Weissenberger G."/>
            <person name="Xin Y."/>
            <person name="Zou X."/>
            <person name="Han Y."/>
            <person name="Richards S."/>
            <person name="Worley K."/>
            <person name="Muzny D."/>
            <person name="Gibbs R."/>
        </authorList>
    </citation>
    <scope>NUCLEOTIDE SEQUENCE</scope>
    <source>
        <strain evidence="5">Sampled in the wild</strain>
    </source>
</reference>
<dbReference type="PROSITE" id="PS50014">
    <property type="entry name" value="BROMODOMAIN_2"/>
    <property type="match status" value="1"/>
</dbReference>
<dbReference type="Pfam" id="PF00439">
    <property type="entry name" value="Bromodomain"/>
    <property type="match status" value="1"/>
</dbReference>
<keyword evidence="1 2" id="KW-0103">Bromodomain</keyword>
<dbReference type="Proteomes" id="UP000792457">
    <property type="component" value="Unassembled WGS sequence"/>
</dbReference>
<dbReference type="Gene3D" id="1.20.920.10">
    <property type="entry name" value="Bromodomain-like"/>
    <property type="match status" value="1"/>
</dbReference>
<keyword evidence="6" id="KW-1185">Reference proteome</keyword>
<evidence type="ECO:0000256" key="1">
    <source>
        <dbReference type="ARBA" id="ARBA00023117"/>
    </source>
</evidence>
<dbReference type="EMBL" id="KZ308578">
    <property type="protein sequence ID" value="KAG8231818.1"/>
    <property type="molecule type" value="Genomic_DNA"/>
</dbReference>
<feature type="compositionally biased region" description="Low complexity" evidence="3">
    <location>
        <begin position="1259"/>
        <end position="1293"/>
    </location>
</feature>
<evidence type="ECO:0000313" key="5">
    <source>
        <dbReference type="EMBL" id="KAG8231818.1"/>
    </source>
</evidence>
<feature type="compositionally biased region" description="Basic and acidic residues" evidence="3">
    <location>
        <begin position="182"/>
        <end position="192"/>
    </location>
</feature>
<reference evidence="5" key="2">
    <citation type="submission" date="2017-10" db="EMBL/GenBank/DDBJ databases">
        <title>Ladona fulva Genome sequencing and assembly.</title>
        <authorList>
            <person name="Murali S."/>
            <person name="Richards S."/>
            <person name="Bandaranaike D."/>
            <person name="Bellair M."/>
            <person name="Blankenburg K."/>
            <person name="Chao H."/>
            <person name="Dinh H."/>
            <person name="Doddapaneni H."/>
            <person name="Dugan-Rocha S."/>
            <person name="Elkadiri S."/>
            <person name="Gnanaolivu R."/>
            <person name="Hernandez B."/>
            <person name="Skinner E."/>
            <person name="Javaid M."/>
            <person name="Lee S."/>
            <person name="Li M."/>
            <person name="Ming W."/>
            <person name="Munidasa M."/>
            <person name="Muniz J."/>
            <person name="Nguyen L."/>
            <person name="Hughes D."/>
            <person name="Osuji N."/>
            <person name="Pu L.-L."/>
            <person name="Puazo M."/>
            <person name="Qu C."/>
            <person name="Quiroz J."/>
            <person name="Raj R."/>
            <person name="Weissenberger G."/>
            <person name="Xin Y."/>
            <person name="Zou X."/>
            <person name="Han Y."/>
            <person name="Worley K."/>
            <person name="Muzny D."/>
            <person name="Gibbs R."/>
        </authorList>
    </citation>
    <scope>NUCLEOTIDE SEQUENCE</scope>
    <source>
        <strain evidence="5">Sampled in the wild</strain>
    </source>
</reference>
<feature type="compositionally biased region" description="Low complexity" evidence="3">
    <location>
        <begin position="1196"/>
        <end position="1205"/>
    </location>
</feature>
<dbReference type="GO" id="GO:0000123">
    <property type="term" value="C:histone acetyltransferase complex"/>
    <property type="evidence" value="ECO:0007669"/>
    <property type="project" value="TreeGrafter"/>
</dbReference>
<feature type="compositionally biased region" description="Acidic residues" evidence="3">
    <location>
        <begin position="149"/>
        <end position="161"/>
    </location>
</feature>
<feature type="compositionally biased region" description="Basic and acidic residues" evidence="3">
    <location>
        <begin position="451"/>
        <end position="475"/>
    </location>
</feature>
<feature type="region of interest" description="Disordered" evidence="3">
    <location>
        <begin position="445"/>
        <end position="809"/>
    </location>
</feature>
<dbReference type="SUPFAM" id="SSF47370">
    <property type="entry name" value="Bromodomain"/>
    <property type="match status" value="1"/>
</dbReference>
<dbReference type="PANTHER" id="PTHR45750:SF3">
    <property type="entry name" value="HISTONE ACETYLTRANSFERASE"/>
    <property type="match status" value="1"/>
</dbReference>
<evidence type="ECO:0000259" key="4">
    <source>
        <dbReference type="PROSITE" id="PS50014"/>
    </source>
</evidence>
<dbReference type="InterPro" id="IPR036427">
    <property type="entry name" value="Bromodomain-like_sf"/>
</dbReference>
<feature type="compositionally biased region" description="Polar residues" evidence="3">
    <location>
        <begin position="786"/>
        <end position="809"/>
    </location>
</feature>
<feature type="compositionally biased region" description="Basic and acidic residues" evidence="3">
    <location>
        <begin position="650"/>
        <end position="671"/>
    </location>
</feature>
<feature type="compositionally biased region" description="Low complexity" evidence="3">
    <location>
        <begin position="733"/>
        <end position="743"/>
    </location>
</feature>
<evidence type="ECO:0000256" key="2">
    <source>
        <dbReference type="PROSITE-ProRule" id="PRU00035"/>
    </source>
</evidence>
<feature type="compositionally biased region" description="Acidic residues" evidence="3">
    <location>
        <begin position="274"/>
        <end position="290"/>
    </location>
</feature>
<evidence type="ECO:0000313" key="6">
    <source>
        <dbReference type="Proteomes" id="UP000792457"/>
    </source>
</evidence>
<dbReference type="InterPro" id="IPR001487">
    <property type="entry name" value="Bromodomain"/>
</dbReference>
<feature type="compositionally biased region" description="Basic residues" evidence="3">
    <location>
        <begin position="364"/>
        <end position="374"/>
    </location>
</feature>
<feature type="domain" description="Bromo" evidence="4">
    <location>
        <begin position="13"/>
        <end position="83"/>
    </location>
</feature>
<feature type="compositionally biased region" description="Polar residues" evidence="3">
    <location>
        <begin position="763"/>
        <end position="777"/>
    </location>
</feature>
<dbReference type="GO" id="GO:0010484">
    <property type="term" value="F:histone H3 acetyltransferase activity"/>
    <property type="evidence" value="ECO:0007669"/>
    <property type="project" value="TreeGrafter"/>
</dbReference>
<feature type="compositionally biased region" description="Low complexity" evidence="3">
    <location>
        <begin position="688"/>
        <end position="698"/>
    </location>
</feature>
<dbReference type="PANTHER" id="PTHR45750">
    <property type="entry name" value="GH11602P"/>
    <property type="match status" value="1"/>
</dbReference>
<feature type="region of interest" description="Disordered" evidence="3">
    <location>
        <begin position="1179"/>
        <end position="1293"/>
    </location>
</feature>
<feature type="region of interest" description="Disordered" evidence="3">
    <location>
        <begin position="1015"/>
        <end position="1128"/>
    </location>
</feature>
<feature type="compositionally biased region" description="Polar residues" evidence="3">
    <location>
        <begin position="703"/>
        <end position="717"/>
    </location>
</feature>
<dbReference type="InterPro" id="IPR037800">
    <property type="entry name" value="GCN5"/>
</dbReference>
<feature type="compositionally biased region" description="Basic residues" evidence="3">
    <location>
        <begin position="1092"/>
        <end position="1102"/>
    </location>
</feature>
<feature type="compositionally biased region" description="Basic and acidic residues" evidence="3">
    <location>
        <begin position="202"/>
        <end position="273"/>
    </location>
</feature>
<comment type="caution">
    <text evidence="5">The sequence shown here is derived from an EMBL/GenBank/DDBJ whole genome shotgun (WGS) entry which is preliminary data.</text>
</comment>
<dbReference type="GO" id="GO:0045944">
    <property type="term" value="P:positive regulation of transcription by RNA polymerase II"/>
    <property type="evidence" value="ECO:0007669"/>
    <property type="project" value="TreeGrafter"/>
</dbReference>
<organism evidence="5 6">
    <name type="scientific">Ladona fulva</name>
    <name type="common">Scarce chaser dragonfly</name>
    <name type="synonym">Libellula fulva</name>
    <dbReference type="NCBI Taxonomy" id="123851"/>
    <lineage>
        <taxon>Eukaryota</taxon>
        <taxon>Metazoa</taxon>
        <taxon>Ecdysozoa</taxon>
        <taxon>Arthropoda</taxon>
        <taxon>Hexapoda</taxon>
        <taxon>Insecta</taxon>
        <taxon>Pterygota</taxon>
        <taxon>Palaeoptera</taxon>
        <taxon>Odonata</taxon>
        <taxon>Epiprocta</taxon>
        <taxon>Anisoptera</taxon>
        <taxon>Libelluloidea</taxon>
        <taxon>Libellulidae</taxon>
        <taxon>Ladona</taxon>
    </lineage>
</organism>
<dbReference type="PRINTS" id="PR00503">
    <property type="entry name" value="BROMODOMAIN"/>
</dbReference>
<feature type="region of interest" description="Disordered" evidence="3">
    <location>
        <begin position="111"/>
        <end position="375"/>
    </location>
</feature>
<protein>
    <recommendedName>
        <fullName evidence="4">Bromo domain-containing protein</fullName>
    </recommendedName>
</protein>
<dbReference type="SMART" id="SM00297">
    <property type="entry name" value="BROMO"/>
    <property type="match status" value="1"/>
</dbReference>
<accession>A0A8K0KCF8</accession>
<feature type="compositionally biased region" description="Pro residues" evidence="3">
    <location>
        <begin position="832"/>
        <end position="858"/>
    </location>
</feature>
<sequence length="1406" mass="153364">MQTGLHKILERVKSHEDAWPFADPVDEKWAPRYYAVVRKPMHLRRMEEKLEAGEYLTFSHFKADFMQIVENCRKYNGSDNEYTEMVENLKEVFQRAADRYLESDLSSDEDVAIEFPPPAGAVPGALPGAKGGAVGGEDVTSPTVKKEEPEEEAEEENEEPKEEALEGRKRRRKRLRGGNSWKESEAKRHTDEDSVEEEEEVKTEVTVKEEKVEKKEDRKRGDKRKSEEKVEEKKEDKKEDRRRKEEEKRKEEEVEKVEKVEKKGKGEKIKEEESKDEEEKLEDTQEELEEERYSSHRKRRKKVSESEGNEKKRKGQRPRRGADTEEEQIEEKKPLSESATHTEEEEEEGNTSGSKKKESAMGGKRSKSKPKKTAVVRNAAAIDALAEATEQTLKDINKWLDETPRLSEFSSASNSPSHLMSAEEYDAVGKGIESEYRKSLRMCDPTFGDFQQKDHGRKDSGPAVDKKGVRVDKRKPGQGAGAASSVSLPKRTIIERLQPGKSKGNLLKQGRSNSDADSSGGSGGVVGSGNVADEPSKKPGEATPKLSLGTVLRGDIAFGEGTKKEPEEAGDEEEEEKTSLAGGNLKKEKKQEEEKVEVEEKVEEDKPVRKKMGSATPNLSAWFKAFGAPRGQGQKKKGPDEGKGNTSQDEGEKVAGNEEPKLADEGKKTLPEDDTVAGKVDPEPLSPSPSGTPHSTSSRQRHVSTGSSNVSDLSSAFSPDVQDPALSPRLVELPSHSPSASAPLPIPSTYAPVNGTIRVGFYQDTSQKSGGSFSSNGGAEEGLPSPTHSGSSVLPTVPMQSSDMQFYDTSKPLTDQYREVAARVHHQHQHPPAVPTPPPVSPSPPASASPPRPMPYPNTPSVIFSTGSNRVTSPTYLPPVYPPPASNTITSYAPTVTTTTNSFSASESGPATTFPVKKRLYSTASTSSSGSTSITESSGTSVLVAPTCSSPVGRPYHSPEPQVSVVQHTTPLVRTDSPPPYDCSTTGTVPGYPHAHLETSQPKLGFARLPIYHHHPELSPLNPQHPGKPEPLRSVLHHPSMSPRSSDVQPSSPPRTIEPIIPPYPVEHQRRVLDLTGSVPAMQPTPAPPARTKTKTTRKTKTGRQQQQRQEPSELPVEPPGFQQFTRKSPEPLAAGLQQPQHPSSSAFEFAARLSLYGRDGKNFQHLYRAPIAPPSTGYYVDPGSMVKSPPPPSHQQPQPQHSQPLTQGCPPQGAVGSALPSYPFPISPHYPHYHPHHRLDTVPPKSQYLPSSPPPPSSSASPTSVPSSSPTTSASPIPAPSIPASLLSSAPPSFHPSNLSALPTLPGHRTFCTTGNGRASGSRLLAFPQGQQREGGSIVPGGGPLLVDPASPLYQQYHHHSHPHLHPPTHHLPQEELLLRGAAPLAPYSTSGYQHAFDPINRPWH</sequence>
<dbReference type="OrthoDB" id="784962at2759"/>
<dbReference type="CDD" id="cd05509">
    <property type="entry name" value="Bromo_gcn5_like"/>
    <property type="match status" value="1"/>
</dbReference>
<evidence type="ECO:0000256" key="3">
    <source>
        <dbReference type="SAM" id="MobiDB-lite"/>
    </source>
</evidence>
<gene>
    <name evidence="5" type="ORF">J437_LFUL012312</name>
</gene>
<feature type="region of interest" description="Disordered" evidence="3">
    <location>
        <begin position="822"/>
        <end position="862"/>
    </location>
</feature>
<proteinExistence type="predicted"/>